<gene>
    <name evidence="2" type="ORF">AGLY_005879</name>
</gene>
<organism evidence="2 3">
    <name type="scientific">Aphis glycines</name>
    <name type="common">Soybean aphid</name>
    <dbReference type="NCBI Taxonomy" id="307491"/>
    <lineage>
        <taxon>Eukaryota</taxon>
        <taxon>Metazoa</taxon>
        <taxon>Ecdysozoa</taxon>
        <taxon>Arthropoda</taxon>
        <taxon>Hexapoda</taxon>
        <taxon>Insecta</taxon>
        <taxon>Pterygota</taxon>
        <taxon>Neoptera</taxon>
        <taxon>Paraneoptera</taxon>
        <taxon>Hemiptera</taxon>
        <taxon>Sternorrhyncha</taxon>
        <taxon>Aphidomorpha</taxon>
        <taxon>Aphidoidea</taxon>
        <taxon>Aphididae</taxon>
        <taxon>Aphidini</taxon>
        <taxon>Aphis</taxon>
        <taxon>Aphis</taxon>
    </lineage>
</organism>
<sequence length="278" mass="33632">MKIHYNEFTNNEFRTKYRFPKTECLHIVHKICDFFPRAVNNRGKPVSANSRQVIIDYVYRRHGDLYGVVNTKLIDSTSIFKKEWLTKLMKNLVINFQFLANYTNIFINYTYKIILIFLILMILTNLYQYFNFKRLEQLIKTLYYIFKYFEIVFLSTHFFHYRKKTEKSKISVIILITYKNLVNVSSDYSDQFLSYNDFFENCLKILIFDPLQWTKYIHFAIGNHPKSLKLKHYFDKLCCTQILKNNLHHYWQQLIITILNLVNCNLSIQKGISLFKTM</sequence>
<name>A0A6G0TSM2_APHGL</name>
<protein>
    <submittedName>
        <fullName evidence="2">Uncharacterized protein</fullName>
    </submittedName>
</protein>
<keyword evidence="1" id="KW-1133">Transmembrane helix</keyword>
<evidence type="ECO:0000313" key="3">
    <source>
        <dbReference type="Proteomes" id="UP000475862"/>
    </source>
</evidence>
<feature type="transmembrane region" description="Helical" evidence="1">
    <location>
        <begin position="142"/>
        <end position="161"/>
    </location>
</feature>
<reference evidence="2 3" key="1">
    <citation type="submission" date="2019-08" db="EMBL/GenBank/DDBJ databases">
        <title>The genome of the soybean aphid Biotype 1, its phylome, world population structure and adaptation to the North American continent.</title>
        <authorList>
            <person name="Giordano R."/>
            <person name="Donthu R.K."/>
            <person name="Hernandez A.G."/>
            <person name="Wright C.L."/>
            <person name="Zimin A.V."/>
        </authorList>
    </citation>
    <scope>NUCLEOTIDE SEQUENCE [LARGE SCALE GENOMIC DNA]</scope>
    <source>
        <tissue evidence="2">Whole aphids</tissue>
    </source>
</reference>
<accession>A0A6G0TSM2</accession>
<keyword evidence="1" id="KW-0812">Transmembrane</keyword>
<dbReference type="AlphaFoldDB" id="A0A6G0TSM2"/>
<dbReference type="Proteomes" id="UP000475862">
    <property type="component" value="Unassembled WGS sequence"/>
</dbReference>
<feature type="transmembrane region" description="Helical" evidence="1">
    <location>
        <begin position="109"/>
        <end position="130"/>
    </location>
</feature>
<keyword evidence="1" id="KW-0472">Membrane</keyword>
<comment type="caution">
    <text evidence="2">The sequence shown here is derived from an EMBL/GenBank/DDBJ whole genome shotgun (WGS) entry which is preliminary data.</text>
</comment>
<dbReference type="EMBL" id="VYZN01000017">
    <property type="protein sequence ID" value="KAE9537907.1"/>
    <property type="molecule type" value="Genomic_DNA"/>
</dbReference>
<evidence type="ECO:0000256" key="1">
    <source>
        <dbReference type="SAM" id="Phobius"/>
    </source>
</evidence>
<evidence type="ECO:0000313" key="2">
    <source>
        <dbReference type="EMBL" id="KAE9537907.1"/>
    </source>
</evidence>
<proteinExistence type="predicted"/>
<keyword evidence="3" id="KW-1185">Reference proteome</keyword>